<evidence type="ECO:0000256" key="1">
    <source>
        <dbReference type="ARBA" id="ARBA00023604"/>
    </source>
</evidence>
<dbReference type="PANTHER" id="PTHR34598:SF3">
    <property type="entry name" value="OXIDOREDUCTASE AN1597"/>
    <property type="match status" value="1"/>
</dbReference>
<dbReference type="AlphaFoldDB" id="G3JMQ3"/>
<dbReference type="GO" id="GO:0032259">
    <property type="term" value="P:methylation"/>
    <property type="evidence" value="ECO:0007669"/>
    <property type="project" value="UniProtKB-KW"/>
</dbReference>
<evidence type="ECO:0000313" key="2">
    <source>
        <dbReference type="EMBL" id="EGX90879.1"/>
    </source>
</evidence>
<dbReference type="GeneID" id="18169310"/>
<dbReference type="eggNOG" id="ENOG502R1CH">
    <property type="taxonomic scope" value="Eukaryota"/>
</dbReference>
<dbReference type="EMBL" id="JH126403">
    <property type="protein sequence ID" value="EGX90879.1"/>
    <property type="molecule type" value="Genomic_DNA"/>
</dbReference>
<gene>
    <name evidence="2" type="ORF">CCM_07299</name>
</gene>
<reference evidence="2 3" key="1">
    <citation type="journal article" date="2011" name="Genome Biol.">
        <title>Genome sequence of the insect pathogenic fungus Cordyceps militaris, a valued traditional Chinese medicine.</title>
        <authorList>
            <person name="Zheng P."/>
            <person name="Xia Y."/>
            <person name="Xiao G."/>
            <person name="Xiong C."/>
            <person name="Hu X."/>
            <person name="Zhang S."/>
            <person name="Zheng H."/>
            <person name="Huang Y."/>
            <person name="Zhou Y."/>
            <person name="Wang S."/>
            <person name="Zhao G.P."/>
            <person name="Liu X."/>
            <person name="St Leger R.J."/>
            <person name="Wang C."/>
        </authorList>
    </citation>
    <scope>NUCLEOTIDE SEQUENCE [LARGE SCALE GENOMIC DNA]</scope>
    <source>
        <strain evidence="2 3">CM01</strain>
    </source>
</reference>
<comment type="similarity">
    <text evidence="1">Belongs to the asaB hydroxylase/desaturase family.</text>
</comment>
<dbReference type="RefSeq" id="XP_006672500.1">
    <property type="nucleotide sequence ID" value="XM_006672437.1"/>
</dbReference>
<dbReference type="OMA" id="CDWTTID"/>
<dbReference type="NCBIfam" id="NF041278">
    <property type="entry name" value="CmcJ_NvfI_EfuI"/>
    <property type="match status" value="1"/>
</dbReference>
<dbReference type="OrthoDB" id="412788at2759"/>
<dbReference type="GO" id="GO:0008168">
    <property type="term" value="F:methyltransferase activity"/>
    <property type="evidence" value="ECO:0007669"/>
    <property type="project" value="UniProtKB-KW"/>
</dbReference>
<keyword evidence="3" id="KW-1185">Reference proteome</keyword>
<proteinExistence type="inferred from homology"/>
<evidence type="ECO:0000313" key="3">
    <source>
        <dbReference type="Proteomes" id="UP000001610"/>
    </source>
</evidence>
<dbReference type="GO" id="GO:0016491">
    <property type="term" value="F:oxidoreductase activity"/>
    <property type="evidence" value="ECO:0007669"/>
    <property type="project" value="InterPro"/>
</dbReference>
<accession>G3JMQ3</accession>
<dbReference type="HOGENOM" id="CLU_042688_0_1_1"/>
<dbReference type="KEGG" id="cmt:CCM_07299"/>
<dbReference type="InParanoid" id="G3JMQ3"/>
<protein>
    <submittedName>
        <fullName evidence="2">CmcJ-like methyltransferase, putative</fullName>
    </submittedName>
</protein>
<dbReference type="VEuPathDB" id="FungiDB:CCM_07299"/>
<name>G3JMQ3_CORMM</name>
<sequence>MLQTKIRYLARSDVYNVEKPYSADFIVDEQNGAQRSNIITTHCDVQVMPVSSRSAFDMDVSGFCILNEDTSLTLEDALARPQDVELQYQAELEQIVHKHFPEYTRLEALDFVVRKRHPDYPTEKATVVKHEQPAAVAHTDYTRGGAVQQLKGSFPGQEEHFLDKEYDMIKYVLLSLHIVFSINTHSIWKPLVGPNDDWPLALCDYSTIQPSDIVHADVLHVDRVTENQLLYPNEQQRWYYVENQRPNDLILFRNVDSTGKRAVGFHAAVQNPSSTGPARTSVEVRFVAFRQ</sequence>
<keyword evidence="2" id="KW-0808">Transferase</keyword>
<keyword evidence="2" id="KW-0489">Methyltransferase</keyword>
<organism evidence="2 3">
    <name type="scientific">Cordyceps militaris (strain CM01)</name>
    <name type="common">Caterpillar fungus</name>
    <dbReference type="NCBI Taxonomy" id="983644"/>
    <lineage>
        <taxon>Eukaryota</taxon>
        <taxon>Fungi</taxon>
        <taxon>Dikarya</taxon>
        <taxon>Ascomycota</taxon>
        <taxon>Pezizomycotina</taxon>
        <taxon>Sordariomycetes</taxon>
        <taxon>Hypocreomycetidae</taxon>
        <taxon>Hypocreales</taxon>
        <taxon>Cordycipitaceae</taxon>
        <taxon>Cordyceps</taxon>
    </lineage>
</organism>
<dbReference type="Proteomes" id="UP000001610">
    <property type="component" value="Unassembled WGS sequence"/>
</dbReference>
<dbReference type="PANTHER" id="PTHR34598">
    <property type="entry name" value="BLL6449 PROTEIN"/>
    <property type="match status" value="1"/>
</dbReference>
<dbReference type="InterPro" id="IPR044053">
    <property type="entry name" value="AsaB-like"/>
</dbReference>